<evidence type="ECO:0000256" key="3">
    <source>
        <dbReference type="ARBA" id="ARBA00022475"/>
    </source>
</evidence>
<feature type="domain" description="Bacterial sugar transferase" evidence="9">
    <location>
        <begin position="186"/>
        <end position="376"/>
    </location>
</feature>
<evidence type="ECO:0000256" key="4">
    <source>
        <dbReference type="ARBA" id="ARBA00022679"/>
    </source>
</evidence>
<dbReference type="EMBL" id="CM000832">
    <property type="protein sequence ID" value="EET08526.1"/>
    <property type="molecule type" value="Genomic_DNA"/>
</dbReference>
<keyword evidence="6 8" id="KW-1133">Transmembrane helix</keyword>
<dbReference type="Pfam" id="PF02397">
    <property type="entry name" value="Bac_transf"/>
    <property type="match status" value="1"/>
</dbReference>
<protein>
    <submittedName>
        <fullName evidence="10">Bacterial sugar transferase family protein</fullName>
        <ecNumber evidence="10">2.4.1.-</ecNumber>
    </submittedName>
</protein>
<comment type="subcellular location">
    <subcellularLocation>
        <location evidence="1">Cell membrane</location>
    </subcellularLocation>
</comment>
<feature type="transmembrane region" description="Helical" evidence="8">
    <location>
        <begin position="66"/>
        <end position="87"/>
    </location>
</feature>
<feature type="transmembrane region" description="Helical" evidence="8">
    <location>
        <begin position="129"/>
        <end position="153"/>
    </location>
</feature>
<feature type="transmembrane region" description="Helical" evidence="8">
    <location>
        <begin position="191"/>
        <end position="212"/>
    </location>
</feature>
<dbReference type="Proteomes" id="UP000001812">
    <property type="component" value="Chromosome I"/>
</dbReference>
<gene>
    <name evidence="10" type="ORF">BURPS1710A_3753</name>
</gene>
<evidence type="ECO:0000256" key="5">
    <source>
        <dbReference type="ARBA" id="ARBA00022692"/>
    </source>
</evidence>
<evidence type="ECO:0000256" key="8">
    <source>
        <dbReference type="SAM" id="Phobius"/>
    </source>
</evidence>
<dbReference type="HOGENOM" id="CLU_024920_3_4_4"/>
<evidence type="ECO:0000256" key="2">
    <source>
        <dbReference type="ARBA" id="ARBA00006464"/>
    </source>
</evidence>
<keyword evidence="4 10" id="KW-0808">Transferase</keyword>
<evidence type="ECO:0000256" key="1">
    <source>
        <dbReference type="ARBA" id="ARBA00004236"/>
    </source>
</evidence>
<sequence>MPHAGSAFGMNVEVRIKLLTNRNRGSLMPAIFPRVVDIAVIVFGAFLPILIEASGGPHAEIFDGTLVAFAAALSLSVFPACGIYEASRRRSPVHLISRTALAWLVVQGGTVVLLYVLHRAQILSSAWFAYWTVTTGIGLLIFRAVTLAIFGLLARASRQVKAATLDQVGHVAQRMRTSGIAKRIVKRAFDVAAASCLIVVLSPALAVIAFLVKRDGGPAVFGHVRIGRDGRPFKCLKFRSMVMNADAVLKALLERDPHARAEWEREFKLKNDVRITPIGRFLRRSSLDELPQLMNVVRGEMSLVGPRPVVEAELARYGDDVRYYLAAKPGMTGLWQVSGRNDTSYATRVSLDVSYVKEWSLRRDLVILLKTVNVVLRGSGAY</sequence>
<evidence type="ECO:0000313" key="10">
    <source>
        <dbReference type="EMBL" id="EET08526.1"/>
    </source>
</evidence>
<dbReference type="GO" id="GO:0016780">
    <property type="term" value="F:phosphotransferase activity, for other substituted phosphate groups"/>
    <property type="evidence" value="ECO:0007669"/>
    <property type="project" value="TreeGrafter"/>
</dbReference>
<keyword evidence="3" id="KW-1003">Cell membrane</keyword>
<dbReference type="PANTHER" id="PTHR30576">
    <property type="entry name" value="COLANIC BIOSYNTHESIS UDP-GLUCOSE LIPID CARRIER TRANSFERASE"/>
    <property type="match status" value="1"/>
</dbReference>
<feature type="transmembrane region" description="Helical" evidence="8">
    <location>
        <begin position="31"/>
        <end position="51"/>
    </location>
</feature>
<comment type="similarity">
    <text evidence="2">Belongs to the bacterial sugar transferase family.</text>
</comment>
<evidence type="ECO:0000256" key="6">
    <source>
        <dbReference type="ARBA" id="ARBA00022989"/>
    </source>
</evidence>
<organism evidence="10">
    <name type="scientific">Burkholderia pseudomallei 1710a</name>
    <dbReference type="NCBI Taxonomy" id="320371"/>
    <lineage>
        <taxon>Bacteria</taxon>
        <taxon>Pseudomonadati</taxon>
        <taxon>Pseudomonadota</taxon>
        <taxon>Betaproteobacteria</taxon>
        <taxon>Burkholderiales</taxon>
        <taxon>Burkholderiaceae</taxon>
        <taxon>Burkholderia</taxon>
        <taxon>pseudomallei group</taxon>
    </lineage>
</organism>
<feature type="transmembrane region" description="Helical" evidence="8">
    <location>
        <begin position="99"/>
        <end position="117"/>
    </location>
</feature>
<name>A0A0E1W8A7_BURPE</name>
<keyword evidence="5 8" id="KW-0812">Transmembrane</keyword>
<dbReference type="AlphaFoldDB" id="A0A0E1W8A7"/>
<evidence type="ECO:0000259" key="9">
    <source>
        <dbReference type="Pfam" id="PF02397"/>
    </source>
</evidence>
<dbReference type="GO" id="GO:0005886">
    <property type="term" value="C:plasma membrane"/>
    <property type="evidence" value="ECO:0007669"/>
    <property type="project" value="UniProtKB-SubCell"/>
</dbReference>
<reference evidence="10" key="1">
    <citation type="submission" date="2009-05" db="EMBL/GenBank/DDBJ databases">
        <authorList>
            <person name="Harkins D.M."/>
            <person name="DeShazer D."/>
            <person name="Woods D.E."/>
            <person name="Brinkac L.M."/>
            <person name="Brown K.A."/>
            <person name="Hung G.C."/>
            <person name="Tuanyok A."/>
            <person name="Zhang B."/>
            <person name="Nierman W.C."/>
        </authorList>
    </citation>
    <scope>NUCLEOTIDE SEQUENCE [LARGE SCALE GENOMIC DNA]</scope>
    <source>
        <strain evidence="10">1710a</strain>
    </source>
</reference>
<dbReference type="GO" id="GO:0016757">
    <property type="term" value="F:glycosyltransferase activity"/>
    <property type="evidence" value="ECO:0007669"/>
    <property type="project" value="UniProtKB-KW"/>
</dbReference>
<dbReference type="InterPro" id="IPR003362">
    <property type="entry name" value="Bact_transf"/>
</dbReference>
<dbReference type="Pfam" id="PF13727">
    <property type="entry name" value="CoA_binding_3"/>
    <property type="match status" value="1"/>
</dbReference>
<keyword evidence="7 8" id="KW-0472">Membrane</keyword>
<proteinExistence type="inferred from homology"/>
<keyword evidence="10" id="KW-0328">Glycosyltransferase</keyword>
<dbReference type="EC" id="2.4.1.-" evidence="10"/>
<dbReference type="PANTHER" id="PTHR30576:SF4">
    <property type="entry name" value="UNDECAPRENYL-PHOSPHATE GALACTOSE PHOSPHOTRANSFERASE"/>
    <property type="match status" value="1"/>
</dbReference>
<accession>A0A0E1W8A7</accession>
<evidence type="ECO:0000256" key="7">
    <source>
        <dbReference type="ARBA" id="ARBA00023136"/>
    </source>
</evidence>